<dbReference type="EMBL" id="JAYMGO010000002">
    <property type="protein sequence ID" value="KAL1279697.1"/>
    <property type="molecule type" value="Genomic_DNA"/>
</dbReference>
<evidence type="ECO:0000313" key="3">
    <source>
        <dbReference type="Proteomes" id="UP001558613"/>
    </source>
</evidence>
<evidence type="ECO:0000256" key="1">
    <source>
        <dbReference type="SAM" id="MobiDB-lite"/>
    </source>
</evidence>
<evidence type="ECO:0000313" key="2">
    <source>
        <dbReference type="EMBL" id="KAL1279697.1"/>
    </source>
</evidence>
<protein>
    <submittedName>
        <fullName evidence="2">Uncharacterized protein</fullName>
    </submittedName>
</protein>
<comment type="caution">
    <text evidence="2">The sequence shown here is derived from an EMBL/GenBank/DDBJ whole genome shotgun (WGS) entry which is preliminary data.</text>
</comment>
<dbReference type="Proteomes" id="UP001558613">
    <property type="component" value="Unassembled WGS sequence"/>
</dbReference>
<accession>A0ABR3NS62</accession>
<feature type="region of interest" description="Disordered" evidence="1">
    <location>
        <begin position="1"/>
        <end position="25"/>
    </location>
</feature>
<organism evidence="2 3">
    <name type="scientific">Cirrhinus molitorella</name>
    <name type="common">mud carp</name>
    <dbReference type="NCBI Taxonomy" id="172907"/>
    <lineage>
        <taxon>Eukaryota</taxon>
        <taxon>Metazoa</taxon>
        <taxon>Chordata</taxon>
        <taxon>Craniata</taxon>
        <taxon>Vertebrata</taxon>
        <taxon>Euteleostomi</taxon>
        <taxon>Actinopterygii</taxon>
        <taxon>Neopterygii</taxon>
        <taxon>Teleostei</taxon>
        <taxon>Ostariophysi</taxon>
        <taxon>Cypriniformes</taxon>
        <taxon>Cyprinidae</taxon>
        <taxon>Labeoninae</taxon>
        <taxon>Labeonini</taxon>
        <taxon>Cirrhinus</taxon>
    </lineage>
</organism>
<gene>
    <name evidence="2" type="ORF">QQF64_014297</name>
</gene>
<sequence length="136" mass="15847">MVTSRAGRSQTSEILPQNNGGCGERLRSDVTDPSSITSLHHHPQISGFSGCERHTSSTFEHFLPACCYCADCVRTQRDPFVKRQRFYQRSTRKLFRRFIPSDLMCCCLTHVYRIHRRCFVPHQHLQQTVKSRVMFI</sequence>
<reference evidence="2 3" key="1">
    <citation type="submission" date="2023-09" db="EMBL/GenBank/DDBJ databases">
        <authorList>
            <person name="Wang M."/>
        </authorList>
    </citation>
    <scope>NUCLEOTIDE SEQUENCE [LARGE SCALE GENOMIC DNA]</scope>
    <source>
        <strain evidence="2">GT-2023</strain>
        <tissue evidence="2">Liver</tissue>
    </source>
</reference>
<name>A0ABR3NS62_9TELE</name>
<feature type="compositionally biased region" description="Polar residues" evidence="1">
    <location>
        <begin position="1"/>
        <end position="19"/>
    </location>
</feature>
<keyword evidence="3" id="KW-1185">Reference proteome</keyword>
<proteinExistence type="predicted"/>